<keyword evidence="1" id="KW-0812">Transmembrane</keyword>
<evidence type="ECO:0000313" key="2">
    <source>
        <dbReference type="EMBL" id="PYZ97454.1"/>
    </source>
</evidence>
<name>A0A2W0H6H0_9BACI</name>
<sequence length="129" mass="15145">MIGIFFIVAGLYIILVLYGDKKLRKRVGAEKRTYLQPDQRKMEKSRGHKTAEWIIGIFFVVWMGLGLFLEAVPFPGFLPFLVLIVFLLANGFFQYRNERERREHVLSFYNAGAITLFFIFTVVFFDMSF</sequence>
<evidence type="ECO:0008006" key="4">
    <source>
        <dbReference type="Google" id="ProtNLM"/>
    </source>
</evidence>
<dbReference type="InterPro" id="IPR025441">
    <property type="entry name" value="DUF4181"/>
</dbReference>
<keyword evidence="3" id="KW-1185">Reference proteome</keyword>
<protein>
    <recommendedName>
        <fullName evidence="4">DUF4181 domain-containing protein</fullName>
    </recommendedName>
</protein>
<evidence type="ECO:0000256" key="1">
    <source>
        <dbReference type="SAM" id="Phobius"/>
    </source>
</evidence>
<gene>
    <name evidence="2" type="ORF">CR205_02325</name>
</gene>
<feature type="transmembrane region" description="Helical" evidence="1">
    <location>
        <begin position="74"/>
        <end position="93"/>
    </location>
</feature>
<keyword evidence="1" id="KW-0472">Membrane</keyword>
<proteinExistence type="predicted"/>
<reference evidence="2 3" key="1">
    <citation type="submission" date="2017-10" db="EMBL/GenBank/DDBJ databases">
        <title>Bacillus sp. nov., a halophilic bacterium isolated from a Yangshapao Lake.</title>
        <authorList>
            <person name="Wang H."/>
        </authorList>
    </citation>
    <scope>NUCLEOTIDE SEQUENCE [LARGE SCALE GENOMIC DNA]</scope>
    <source>
        <strain evidence="2 3">YSP-3</strain>
    </source>
</reference>
<feature type="transmembrane region" description="Helical" evidence="1">
    <location>
        <begin position="6"/>
        <end position="23"/>
    </location>
</feature>
<dbReference type="Pfam" id="PF13789">
    <property type="entry name" value="DUF4181"/>
    <property type="match status" value="1"/>
</dbReference>
<dbReference type="RefSeq" id="WP_110516551.1">
    <property type="nucleotide sequence ID" value="NZ_PDOF01000001.1"/>
</dbReference>
<accession>A0A2W0H6H0</accession>
<feature type="transmembrane region" description="Helical" evidence="1">
    <location>
        <begin position="50"/>
        <end position="68"/>
    </location>
</feature>
<dbReference type="EMBL" id="PDOF01000001">
    <property type="protein sequence ID" value="PYZ97454.1"/>
    <property type="molecule type" value="Genomic_DNA"/>
</dbReference>
<organism evidence="2 3">
    <name type="scientific">Alteribacter lacisalsi</name>
    <dbReference type="NCBI Taxonomy" id="2045244"/>
    <lineage>
        <taxon>Bacteria</taxon>
        <taxon>Bacillati</taxon>
        <taxon>Bacillota</taxon>
        <taxon>Bacilli</taxon>
        <taxon>Bacillales</taxon>
        <taxon>Bacillaceae</taxon>
        <taxon>Alteribacter</taxon>
    </lineage>
</organism>
<comment type="caution">
    <text evidence="2">The sequence shown here is derived from an EMBL/GenBank/DDBJ whole genome shotgun (WGS) entry which is preliminary data.</text>
</comment>
<feature type="transmembrane region" description="Helical" evidence="1">
    <location>
        <begin position="105"/>
        <end position="125"/>
    </location>
</feature>
<keyword evidence="1" id="KW-1133">Transmembrane helix</keyword>
<dbReference type="Proteomes" id="UP000248066">
    <property type="component" value="Unassembled WGS sequence"/>
</dbReference>
<dbReference type="AlphaFoldDB" id="A0A2W0H6H0"/>
<evidence type="ECO:0000313" key="3">
    <source>
        <dbReference type="Proteomes" id="UP000248066"/>
    </source>
</evidence>